<reference evidence="3 4" key="1">
    <citation type="submission" date="2024-06" db="EMBL/GenBank/DDBJ databases">
        <title>The Natural Products Discovery Center: Release of the First 8490 Sequenced Strains for Exploring Actinobacteria Biosynthetic Diversity.</title>
        <authorList>
            <person name="Kalkreuter E."/>
            <person name="Kautsar S.A."/>
            <person name="Yang D."/>
            <person name="Bader C.D."/>
            <person name="Teijaro C.N."/>
            <person name="Fluegel L."/>
            <person name="Davis C.M."/>
            <person name="Simpson J.R."/>
            <person name="Lauterbach L."/>
            <person name="Steele A.D."/>
            <person name="Gui C."/>
            <person name="Meng S."/>
            <person name="Li G."/>
            <person name="Viehrig K."/>
            <person name="Ye F."/>
            <person name="Su P."/>
            <person name="Kiefer A.F."/>
            <person name="Nichols A."/>
            <person name="Cepeda A.J."/>
            <person name="Yan W."/>
            <person name="Fan B."/>
            <person name="Jiang Y."/>
            <person name="Adhikari A."/>
            <person name="Zheng C.-J."/>
            <person name="Schuster L."/>
            <person name="Cowan T.M."/>
            <person name="Smanski M.J."/>
            <person name="Chevrette M.G."/>
            <person name="De Carvalho L.P.S."/>
            <person name="Shen B."/>
        </authorList>
    </citation>
    <scope>NUCLEOTIDE SEQUENCE [LARGE SCALE GENOMIC DNA]</scope>
    <source>
        <strain evidence="3 4">NPDC000634</strain>
    </source>
</reference>
<name>A0ABV1W909_9ACTN</name>
<dbReference type="SUPFAM" id="SSF53474">
    <property type="entry name" value="alpha/beta-Hydrolases"/>
    <property type="match status" value="1"/>
</dbReference>
<proteinExistence type="predicted"/>
<keyword evidence="4" id="KW-1185">Reference proteome</keyword>
<accession>A0ABV1W909</accession>
<organism evidence="3 4">
    <name type="scientific">Streptomyces carpinensis</name>
    <dbReference type="NCBI Taxonomy" id="66369"/>
    <lineage>
        <taxon>Bacteria</taxon>
        <taxon>Bacillati</taxon>
        <taxon>Actinomycetota</taxon>
        <taxon>Actinomycetes</taxon>
        <taxon>Kitasatosporales</taxon>
        <taxon>Streptomycetaceae</taxon>
        <taxon>Streptomyces</taxon>
    </lineage>
</organism>
<evidence type="ECO:0000256" key="1">
    <source>
        <dbReference type="ARBA" id="ARBA00022801"/>
    </source>
</evidence>
<dbReference type="InterPro" id="IPR050300">
    <property type="entry name" value="GDXG_lipolytic_enzyme"/>
</dbReference>
<evidence type="ECO:0000313" key="4">
    <source>
        <dbReference type="Proteomes" id="UP001458415"/>
    </source>
</evidence>
<keyword evidence="1 3" id="KW-0378">Hydrolase</keyword>
<dbReference type="EMBL" id="JBEPCU010000589">
    <property type="protein sequence ID" value="MER6980637.1"/>
    <property type="molecule type" value="Genomic_DNA"/>
</dbReference>
<comment type="caution">
    <text evidence="3">The sequence shown here is derived from an EMBL/GenBank/DDBJ whole genome shotgun (WGS) entry which is preliminary data.</text>
</comment>
<protein>
    <submittedName>
        <fullName evidence="3">Alpha/beta hydrolase</fullName>
    </submittedName>
</protein>
<dbReference type="InterPro" id="IPR013094">
    <property type="entry name" value="AB_hydrolase_3"/>
</dbReference>
<gene>
    <name evidence="3" type="ORF">ABT317_27625</name>
</gene>
<dbReference type="PANTHER" id="PTHR48081:SF33">
    <property type="entry name" value="KYNURENINE FORMAMIDASE"/>
    <property type="match status" value="1"/>
</dbReference>
<dbReference type="GO" id="GO:0016787">
    <property type="term" value="F:hydrolase activity"/>
    <property type="evidence" value="ECO:0007669"/>
    <property type="project" value="UniProtKB-KW"/>
</dbReference>
<dbReference type="Proteomes" id="UP001458415">
    <property type="component" value="Unassembled WGS sequence"/>
</dbReference>
<dbReference type="PANTHER" id="PTHR48081">
    <property type="entry name" value="AB HYDROLASE SUPERFAMILY PROTEIN C4A8.06C"/>
    <property type="match status" value="1"/>
</dbReference>
<feature type="domain" description="Alpha/beta hydrolase fold-3" evidence="2">
    <location>
        <begin position="70"/>
        <end position="184"/>
    </location>
</feature>
<dbReference type="Gene3D" id="3.40.50.1820">
    <property type="entry name" value="alpha/beta hydrolase"/>
    <property type="match status" value="1"/>
</dbReference>
<dbReference type="InterPro" id="IPR029058">
    <property type="entry name" value="AB_hydrolase_fold"/>
</dbReference>
<dbReference type="Pfam" id="PF07859">
    <property type="entry name" value="Abhydrolase_3"/>
    <property type="match status" value="1"/>
</dbReference>
<sequence>MSAPDLDPYLDVQYDARASVPDYDVYARLYRSLSDEAYAALPHKEAAYGPGAREILDVFPQPPHADAPVFVFVHGGYWRALSKEESAFVAPMLHRAGAVVVSVDYALAPGATLPQIVDQVRRAVVWTHREIAAYGGDPGHVVICGSSAGGHLAGMVLADGWHDRYGIPVDAVTGGLLISGLHDLTPLLRTRVNGWLDLNLSSARENSPLFHLPAAPKAPLVACHGALESEEFIRQTRGIADTWAACGGRARYASVPDRDHFSVAVDLSDPESTVGAAALNLLGLDCAGDGAVST</sequence>
<evidence type="ECO:0000313" key="3">
    <source>
        <dbReference type="EMBL" id="MER6980637.1"/>
    </source>
</evidence>
<evidence type="ECO:0000259" key="2">
    <source>
        <dbReference type="Pfam" id="PF07859"/>
    </source>
</evidence>